<gene>
    <name evidence="3" type="ORF">HGRIS_001093</name>
</gene>
<accession>A0ABR3JNT7</accession>
<feature type="chain" id="PRO_5045873528" evidence="2">
    <location>
        <begin position="21"/>
        <end position="114"/>
    </location>
</feature>
<dbReference type="EMBL" id="JASNQZ010000005">
    <property type="protein sequence ID" value="KAL0957279.1"/>
    <property type="molecule type" value="Genomic_DNA"/>
</dbReference>
<comment type="caution">
    <text evidence="3">The sequence shown here is derived from an EMBL/GenBank/DDBJ whole genome shotgun (WGS) entry which is preliminary data.</text>
</comment>
<feature type="region of interest" description="Disordered" evidence="1">
    <location>
        <begin position="31"/>
        <end position="65"/>
    </location>
</feature>
<reference evidence="4" key="1">
    <citation type="submission" date="2024-06" db="EMBL/GenBank/DDBJ databases">
        <title>Multi-omics analyses provide insights into the biosynthesis of the anticancer antibiotic pleurotin in Hohenbuehelia grisea.</title>
        <authorList>
            <person name="Weaver J.A."/>
            <person name="Alberti F."/>
        </authorList>
    </citation>
    <scope>NUCLEOTIDE SEQUENCE [LARGE SCALE GENOMIC DNA]</scope>
    <source>
        <strain evidence="4">T-177</strain>
    </source>
</reference>
<proteinExistence type="predicted"/>
<name>A0ABR3JNT7_9AGAR</name>
<evidence type="ECO:0000313" key="3">
    <source>
        <dbReference type="EMBL" id="KAL0957279.1"/>
    </source>
</evidence>
<evidence type="ECO:0000313" key="4">
    <source>
        <dbReference type="Proteomes" id="UP001556367"/>
    </source>
</evidence>
<feature type="compositionally biased region" description="Low complexity" evidence="1">
    <location>
        <begin position="56"/>
        <end position="65"/>
    </location>
</feature>
<evidence type="ECO:0000256" key="2">
    <source>
        <dbReference type="SAM" id="SignalP"/>
    </source>
</evidence>
<evidence type="ECO:0000256" key="1">
    <source>
        <dbReference type="SAM" id="MobiDB-lite"/>
    </source>
</evidence>
<protein>
    <submittedName>
        <fullName evidence="3">Uncharacterized protein</fullName>
    </submittedName>
</protein>
<keyword evidence="4" id="KW-1185">Reference proteome</keyword>
<dbReference type="Proteomes" id="UP001556367">
    <property type="component" value="Unassembled WGS sequence"/>
</dbReference>
<sequence length="114" mass="12559">MCLVTKALTWCVSWHTATDAEDDTEDTDVVYVDSDEGPEPPALLPCSNSDDKEDNNNNNNNEDFFNISPEETVDILPSKSLPDASVKVNAWLRQATISASKPLFCCGFSWSILS</sequence>
<organism evidence="3 4">
    <name type="scientific">Hohenbuehelia grisea</name>
    <dbReference type="NCBI Taxonomy" id="104357"/>
    <lineage>
        <taxon>Eukaryota</taxon>
        <taxon>Fungi</taxon>
        <taxon>Dikarya</taxon>
        <taxon>Basidiomycota</taxon>
        <taxon>Agaricomycotina</taxon>
        <taxon>Agaricomycetes</taxon>
        <taxon>Agaricomycetidae</taxon>
        <taxon>Agaricales</taxon>
        <taxon>Pleurotineae</taxon>
        <taxon>Pleurotaceae</taxon>
        <taxon>Hohenbuehelia</taxon>
    </lineage>
</organism>
<feature type="signal peptide" evidence="2">
    <location>
        <begin position="1"/>
        <end position="20"/>
    </location>
</feature>
<keyword evidence="2" id="KW-0732">Signal</keyword>